<dbReference type="NCBIfam" id="NF001911">
    <property type="entry name" value="PRK00685.1"/>
    <property type="match status" value="1"/>
</dbReference>
<dbReference type="GeneID" id="83054433"/>
<evidence type="ECO:0000313" key="5">
    <source>
        <dbReference type="Proteomes" id="UP000434554"/>
    </source>
</evidence>
<dbReference type="AlphaFoldDB" id="A0A833CAS0"/>
<dbReference type="SMART" id="SM00849">
    <property type="entry name" value="Lactamase_B"/>
    <property type="match status" value="1"/>
</dbReference>
<dbReference type="HAMAP" id="MF_00457">
    <property type="entry name" value="UPF0173"/>
    <property type="match status" value="1"/>
</dbReference>
<dbReference type="SUPFAM" id="SSF56281">
    <property type="entry name" value="Metallo-hydrolase/oxidoreductase"/>
    <property type="match status" value="1"/>
</dbReference>
<name>A0A833CAS0_9FIRM</name>
<sequence length="223" mass="24249">MEVKLTYYGHATFMLSNGETTIVFDPFFNGNTWEKAKPEDIKCQYIVISHGHGDHYGDADLIGKANNALVISTAEVAHKAEEAGLKAHAMHLGGKHDFEFGSIRLTPAFHGAGIPGGHAAGVIVTFYGKTLYFAGDTAFFSDMQYLNRFGKLNYALLPIGDNFTMGPEDALLAASLIKADVTIPVHYKTWPVIDQDPDAFVAKLEAEHHQKGLVVEPGSTIVL</sequence>
<dbReference type="InterPro" id="IPR001279">
    <property type="entry name" value="Metallo-B-lactamas"/>
</dbReference>
<reference evidence="4 5" key="1">
    <citation type="submission" date="2019-09" db="EMBL/GenBank/DDBJ databases">
        <title>Draft genome sequence of 3 type strains from the CCUG.</title>
        <authorList>
            <person name="Pineiro-Iglesias B."/>
            <person name="Tunovic T."/>
            <person name="Unosson C."/>
            <person name="Inganas E."/>
            <person name="Ohlen M."/>
            <person name="Cardew S."/>
            <person name="Jensie-Markopoulos S."/>
            <person name="Salva-Serra F."/>
            <person name="Jaen-Luchoro D."/>
            <person name="Karlsson R."/>
            <person name="Svensson-Stadler L."/>
            <person name="Chun J."/>
            <person name="Moore E."/>
        </authorList>
    </citation>
    <scope>NUCLEOTIDE SEQUENCE [LARGE SCALE GENOMIC DNA]</scope>
    <source>
        <strain evidence="4 5">CCUG 65427</strain>
    </source>
</reference>
<dbReference type="InterPro" id="IPR036866">
    <property type="entry name" value="RibonucZ/Hydroxyglut_hydro"/>
</dbReference>
<dbReference type="Proteomes" id="UP000434554">
    <property type="component" value="Unassembled WGS sequence"/>
</dbReference>
<dbReference type="Pfam" id="PF12706">
    <property type="entry name" value="Lactamase_B_2"/>
    <property type="match status" value="1"/>
</dbReference>
<evidence type="ECO:0000259" key="3">
    <source>
        <dbReference type="SMART" id="SM00849"/>
    </source>
</evidence>
<dbReference type="GO" id="GO:0016787">
    <property type="term" value="F:hydrolase activity"/>
    <property type="evidence" value="ECO:0007669"/>
    <property type="project" value="UniProtKB-UniRule"/>
</dbReference>
<dbReference type="Gene3D" id="3.60.15.10">
    <property type="entry name" value="Ribonuclease Z/Hydroxyacylglutathione hydrolase-like"/>
    <property type="match status" value="1"/>
</dbReference>
<protein>
    <recommendedName>
        <fullName evidence="2">UPF0173 metal-dependent hydrolase F8R14_05230</fullName>
    </recommendedName>
</protein>
<dbReference type="PANTHER" id="PTHR43546:SF3">
    <property type="entry name" value="UPF0173 METAL-DEPENDENT HYDROLASE MJ1163"/>
    <property type="match status" value="1"/>
</dbReference>
<keyword evidence="1 2" id="KW-0378">Hydrolase</keyword>
<comment type="similarity">
    <text evidence="2">Belongs to the UPF0173 family.</text>
</comment>
<feature type="domain" description="Metallo-beta-lactamase" evidence="3">
    <location>
        <begin position="9"/>
        <end position="186"/>
    </location>
</feature>
<proteinExistence type="inferred from homology"/>
<dbReference type="InterPro" id="IPR022877">
    <property type="entry name" value="UPF0173"/>
</dbReference>
<evidence type="ECO:0000256" key="2">
    <source>
        <dbReference type="HAMAP-Rule" id="MF_00457"/>
    </source>
</evidence>
<accession>A0A833CAS0</accession>
<dbReference type="RefSeq" id="WP_006555771.1">
    <property type="nucleotide sequence ID" value="NZ_DAWCUT010000001.1"/>
</dbReference>
<dbReference type="EMBL" id="WBKH01000005">
    <property type="protein sequence ID" value="KAB1478567.1"/>
    <property type="molecule type" value="Genomic_DNA"/>
</dbReference>
<dbReference type="InterPro" id="IPR050114">
    <property type="entry name" value="UPF0173_UPF0282_UlaG_hydrolase"/>
</dbReference>
<organism evidence="4 5">
    <name type="scientific">Veillonella seminalis</name>
    <dbReference type="NCBI Taxonomy" id="1502943"/>
    <lineage>
        <taxon>Bacteria</taxon>
        <taxon>Bacillati</taxon>
        <taxon>Bacillota</taxon>
        <taxon>Negativicutes</taxon>
        <taxon>Veillonellales</taxon>
        <taxon>Veillonellaceae</taxon>
        <taxon>Veillonella</taxon>
    </lineage>
</organism>
<evidence type="ECO:0000313" key="4">
    <source>
        <dbReference type="EMBL" id="KAB1478567.1"/>
    </source>
</evidence>
<evidence type="ECO:0000256" key="1">
    <source>
        <dbReference type="ARBA" id="ARBA00022801"/>
    </source>
</evidence>
<dbReference type="PANTHER" id="PTHR43546">
    <property type="entry name" value="UPF0173 METAL-DEPENDENT HYDROLASE MJ1163-RELATED"/>
    <property type="match status" value="1"/>
</dbReference>
<comment type="caution">
    <text evidence="4">The sequence shown here is derived from an EMBL/GenBank/DDBJ whole genome shotgun (WGS) entry which is preliminary data.</text>
</comment>
<gene>
    <name evidence="4" type="ORF">F8R14_05230</name>
</gene>